<dbReference type="GO" id="GO:0070182">
    <property type="term" value="F:DNA polymerase binding"/>
    <property type="evidence" value="ECO:0007669"/>
    <property type="project" value="TreeGrafter"/>
</dbReference>
<dbReference type="InParanoid" id="A0A6L2P9C8"/>
<dbReference type="HAMAP" id="MF_03065">
    <property type="entry name" value="RTEL1"/>
    <property type="match status" value="1"/>
</dbReference>
<feature type="non-terminal residue" evidence="19">
    <location>
        <position position="983"/>
    </location>
</feature>
<keyword evidence="4" id="KW-0547">Nucleotide-binding</keyword>
<keyword evidence="20" id="KW-1185">Reference proteome</keyword>
<evidence type="ECO:0000256" key="13">
    <source>
        <dbReference type="ARBA" id="ARBA00023235"/>
    </source>
</evidence>
<keyword evidence="10" id="KW-0411">Iron-sulfur</keyword>
<dbReference type="GO" id="GO:0051539">
    <property type="term" value="F:4 iron, 4 sulfur cluster binding"/>
    <property type="evidence" value="ECO:0007669"/>
    <property type="project" value="UniProtKB-KW"/>
</dbReference>
<reference evidence="20" key="1">
    <citation type="submission" date="2020-01" db="EMBL/GenBank/DDBJ databases">
        <title>Draft genome sequence of the Termite Coptotermes fromosanus.</title>
        <authorList>
            <person name="Itakura S."/>
            <person name="Yosikawa Y."/>
            <person name="Umezawa K."/>
        </authorList>
    </citation>
    <scope>NUCLEOTIDE SEQUENCE [LARGE SCALE GENOMIC DNA]</scope>
</reference>
<evidence type="ECO:0000256" key="7">
    <source>
        <dbReference type="ARBA" id="ARBA00022806"/>
    </source>
</evidence>
<feature type="domain" description="Helicase ATP-binding" evidence="18">
    <location>
        <begin position="11"/>
        <end position="314"/>
    </location>
</feature>
<dbReference type="GO" id="GO:0046872">
    <property type="term" value="F:metal ion binding"/>
    <property type="evidence" value="ECO:0007669"/>
    <property type="project" value="UniProtKB-KW"/>
</dbReference>
<sequence>MVIAMPEYMINGIAVNFPFEPYSVQAAYMEKVIECLKKRENGMLESPTGTGKTLSLLCASLSWLSVRKAQQQADSLGVQHLPDGDFVLGLRNSLAEAAGPVNLPRTGASSWDCGGTQIIYASRTHSQLSQAIQELKKTGYVHTKVAVLGSRDQMCIHPEVSKEENNITKMHKCQAYTKSRSCYFYSNLERKKNDPALRDVGILDIEDLVKLGQKQRVCPYFMARELKKDADIVFMPYNYILDQKHLKSHGVELTNNVVILDEAHNVEKICEESVSVRIRSTDVALCIQEITKVMENLYENRESAAEFSQSGDATKPDFSPEELCILKTMFLELEKAIDDMPVESDGSTFHGGFIVELLAKAEITYEKGPLLVDLLMKIIQYLSVTGNSPFRFKGAALQKFVDLLKIVFRTSTEKTAHVDQLKQCFRVHVTEDEIKKSRQESDSWSETRMSTHRAKERVITYLCFSPAFGMKQLLDSNLHCLILTSGTLSPLPSLMSELGISIPVTLENPHVIGPGQVFVSVVSTGPDGGTLNSSYNTRNDPQYISSLGMTVLNVCRVVPHGVLVFFPSYTVLYKCKEEWQLSGLWSKIAAYKPVFVEPRGCDGFNSTISEYYSKVQDPVTRGACYMAVARGKVSEGLDFMDVNGRAVIVTGVPYPPLMDTYIKLKRSYLKENSMKNGNKCMTADEWYLLQATRALNQSIGRVIRHKDDYGAILLCDQRFEGFSFKTALSSWIRPHVKKQTSFGSMIRELRHFFVTAEKTLPPPRLKGPACELKAPPPVAASFDMTASRSSAVARNTAPDVSNMTSTSEWSPDEYLGTAAGCLLAEKKTDLFGALEKPTTVINFNDMSAVLSSKPLFAWSDSVQPKAKRMKLKVAPPKVIASSSSKDSGDQFAEEGDTAKPNSSQSASSKSRSSQSIPPGKITPKMEEISSYLKEVKKSLDAAAYQEFSKLTCTYDKNKDYNQLEAALWQVMMGGGRNLKHLFR</sequence>
<dbReference type="InterPro" id="IPR027417">
    <property type="entry name" value="P-loop_NTPase"/>
</dbReference>
<comment type="subcellular location">
    <subcellularLocation>
        <location evidence="1">Nucleus</location>
    </subcellularLocation>
</comment>
<evidence type="ECO:0000313" key="19">
    <source>
        <dbReference type="EMBL" id="GFG28894.1"/>
    </source>
</evidence>
<keyword evidence="6" id="KW-0378">Hydrolase</keyword>
<accession>A0A6L2P9C8</accession>
<dbReference type="EMBL" id="BLKM01003482">
    <property type="protein sequence ID" value="GFG28894.1"/>
    <property type="molecule type" value="Genomic_DNA"/>
</dbReference>
<keyword evidence="9" id="KW-0408">Iron</keyword>
<gene>
    <name evidence="19" type="ORF">Cfor_04395</name>
</gene>
<evidence type="ECO:0000256" key="14">
    <source>
        <dbReference type="ARBA" id="ARBA00023242"/>
    </source>
</evidence>
<dbReference type="GO" id="GO:1904430">
    <property type="term" value="P:negative regulation of t-circle formation"/>
    <property type="evidence" value="ECO:0007669"/>
    <property type="project" value="TreeGrafter"/>
</dbReference>
<feature type="compositionally biased region" description="Low complexity" evidence="17">
    <location>
        <begin position="902"/>
        <end position="915"/>
    </location>
</feature>
<organism evidence="19 20">
    <name type="scientific">Coptotermes formosanus</name>
    <name type="common">Formosan subterranean termite</name>
    <dbReference type="NCBI Taxonomy" id="36987"/>
    <lineage>
        <taxon>Eukaryota</taxon>
        <taxon>Metazoa</taxon>
        <taxon>Ecdysozoa</taxon>
        <taxon>Arthropoda</taxon>
        <taxon>Hexapoda</taxon>
        <taxon>Insecta</taxon>
        <taxon>Pterygota</taxon>
        <taxon>Neoptera</taxon>
        <taxon>Polyneoptera</taxon>
        <taxon>Dictyoptera</taxon>
        <taxon>Blattodea</taxon>
        <taxon>Blattoidea</taxon>
        <taxon>Termitoidae</taxon>
        <taxon>Rhinotermitidae</taxon>
        <taxon>Coptotermes</taxon>
    </lineage>
</organism>
<dbReference type="GO" id="GO:0006310">
    <property type="term" value="P:DNA recombination"/>
    <property type="evidence" value="ECO:0007669"/>
    <property type="project" value="InterPro"/>
</dbReference>
<dbReference type="InterPro" id="IPR057498">
    <property type="entry name" value="Rtel1_ARCH"/>
</dbReference>
<keyword evidence="3" id="KW-0479">Metal-binding</keyword>
<evidence type="ECO:0000256" key="17">
    <source>
        <dbReference type="SAM" id="MobiDB-lite"/>
    </source>
</evidence>
<comment type="caution">
    <text evidence="19">The sequence shown here is derived from an EMBL/GenBank/DDBJ whole genome shotgun (WGS) entry which is preliminary data.</text>
</comment>
<dbReference type="Proteomes" id="UP000502823">
    <property type="component" value="Unassembled WGS sequence"/>
</dbReference>
<dbReference type="InterPro" id="IPR014001">
    <property type="entry name" value="Helicase_ATP-bd"/>
</dbReference>
<keyword evidence="8" id="KW-0067">ATP-binding</keyword>
<dbReference type="Gene3D" id="3.40.50.300">
    <property type="entry name" value="P-loop containing nucleotide triphosphate hydrolases"/>
    <property type="match status" value="2"/>
</dbReference>
<dbReference type="AlphaFoldDB" id="A0A6L2P9C8"/>
<evidence type="ECO:0000256" key="10">
    <source>
        <dbReference type="ARBA" id="ARBA00023014"/>
    </source>
</evidence>
<dbReference type="Pfam" id="PF06733">
    <property type="entry name" value="DEAD_2"/>
    <property type="match status" value="1"/>
</dbReference>
<evidence type="ECO:0000256" key="1">
    <source>
        <dbReference type="ARBA" id="ARBA00004123"/>
    </source>
</evidence>
<dbReference type="GO" id="GO:0005524">
    <property type="term" value="F:ATP binding"/>
    <property type="evidence" value="ECO:0007669"/>
    <property type="project" value="UniProtKB-KW"/>
</dbReference>
<evidence type="ECO:0000256" key="3">
    <source>
        <dbReference type="ARBA" id="ARBA00022723"/>
    </source>
</evidence>
<evidence type="ECO:0000256" key="12">
    <source>
        <dbReference type="ARBA" id="ARBA00023204"/>
    </source>
</evidence>
<dbReference type="Pfam" id="PF13307">
    <property type="entry name" value="Helicase_C_2"/>
    <property type="match status" value="1"/>
</dbReference>
<keyword evidence="2" id="KW-0004">4Fe-4S</keyword>
<dbReference type="GO" id="GO:0005634">
    <property type="term" value="C:nucleus"/>
    <property type="evidence" value="ECO:0007669"/>
    <property type="project" value="UniProtKB-SubCell"/>
</dbReference>
<keyword evidence="12" id="KW-0234">DNA repair</keyword>
<dbReference type="GO" id="GO:0090657">
    <property type="term" value="P:telomeric loop disassembly"/>
    <property type="evidence" value="ECO:0007669"/>
    <property type="project" value="TreeGrafter"/>
</dbReference>
<keyword evidence="5" id="KW-0227">DNA damage</keyword>
<evidence type="ECO:0000313" key="20">
    <source>
        <dbReference type="Proteomes" id="UP000502823"/>
    </source>
</evidence>
<dbReference type="SUPFAM" id="SSF52540">
    <property type="entry name" value="P-loop containing nucleoside triphosphate hydrolases"/>
    <property type="match status" value="1"/>
</dbReference>
<evidence type="ECO:0000256" key="11">
    <source>
        <dbReference type="ARBA" id="ARBA00023125"/>
    </source>
</evidence>
<dbReference type="FunCoup" id="A0A6L2P9C8">
    <property type="interactions" value="1496"/>
</dbReference>
<dbReference type="InterPro" id="IPR006555">
    <property type="entry name" value="ATP-dep_Helicase_C"/>
</dbReference>
<dbReference type="GO" id="GO:0003678">
    <property type="term" value="F:DNA helicase activity"/>
    <property type="evidence" value="ECO:0007669"/>
    <property type="project" value="InterPro"/>
</dbReference>
<dbReference type="SMART" id="SM00491">
    <property type="entry name" value="HELICc2"/>
    <property type="match status" value="1"/>
</dbReference>
<keyword evidence="7" id="KW-0347">Helicase</keyword>
<evidence type="ECO:0000256" key="15">
    <source>
        <dbReference type="ARBA" id="ARBA00049360"/>
    </source>
</evidence>
<dbReference type="Pfam" id="PF23109">
    <property type="entry name" value="ARCH_RTEL1"/>
    <property type="match status" value="1"/>
</dbReference>
<evidence type="ECO:0000256" key="9">
    <source>
        <dbReference type="ARBA" id="ARBA00023004"/>
    </source>
</evidence>
<dbReference type="InterPro" id="IPR014013">
    <property type="entry name" value="Helic_SF1/SF2_ATP-bd_DinG/Rad3"/>
</dbReference>
<dbReference type="GO" id="GO:0010569">
    <property type="term" value="P:regulation of double-strand break repair via homologous recombination"/>
    <property type="evidence" value="ECO:0007669"/>
    <property type="project" value="TreeGrafter"/>
</dbReference>
<dbReference type="InterPro" id="IPR010614">
    <property type="entry name" value="RAD3-like_helicase_DEAD"/>
</dbReference>
<protein>
    <recommendedName>
        <fullName evidence="16">Regulator of telomere elongation helicase 1 homolog</fullName>
    </recommendedName>
</protein>
<dbReference type="CDD" id="cd18788">
    <property type="entry name" value="SF2_C_XPD"/>
    <property type="match status" value="1"/>
</dbReference>
<dbReference type="NCBIfam" id="TIGR00604">
    <property type="entry name" value="rad3"/>
    <property type="match status" value="1"/>
</dbReference>
<dbReference type="OrthoDB" id="19182at2759"/>
<dbReference type="PANTHER" id="PTHR11472:SF34">
    <property type="entry name" value="REGULATOR OF TELOMERE ELONGATION HELICASE 1"/>
    <property type="match status" value="1"/>
</dbReference>
<dbReference type="FunFam" id="3.40.50.300:FF:000691">
    <property type="entry name" value="Regulator of telomere elongation helicase 1"/>
    <property type="match status" value="1"/>
</dbReference>
<evidence type="ECO:0000256" key="2">
    <source>
        <dbReference type="ARBA" id="ARBA00022485"/>
    </source>
</evidence>
<dbReference type="InterPro" id="IPR013020">
    <property type="entry name" value="Rad3/Chl1-like"/>
</dbReference>
<evidence type="ECO:0000256" key="16">
    <source>
        <dbReference type="ARBA" id="ARBA00073810"/>
    </source>
</evidence>
<feature type="region of interest" description="Disordered" evidence="17">
    <location>
        <begin position="869"/>
        <end position="923"/>
    </location>
</feature>
<keyword evidence="11" id="KW-0238">DNA-binding</keyword>
<dbReference type="InterPro" id="IPR006554">
    <property type="entry name" value="Helicase-like_DEXD_c2"/>
</dbReference>
<dbReference type="PANTHER" id="PTHR11472">
    <property type="entry name" value="DNA REPAIR DEAD HELICASE RAD3/XP-D SUBFAMILY MEMBER"/>
    <property type="match status" value="1"/>
</dbReference>
<evidence type="ECO:0000256" key="4">
    <source>
        <dbReference type="ARBA" id="ARBA00022741"/>
    </source>
</evidence>
<dbReference type="GO" id="GO:0016818">
    <property type="term" value="F:hydrolase activity, acting on acid anhydrides, in phosphorus-containing anhydrides"/>
    <property type="evidence" value="ECO:0007669"/>
    <property type="project" value="InterPro"/>
</dbReference>
<dbReference type="GO" id="GO:0045910">
    <property type="term" value="P:negative regulation of DNA recombination"/>
    <property type="evidence" value="ECO:0007669"/>
    <property type="project" value="TreeGrafter"/>
</dbReference>
<dbReference type="GO" id="GO:0003677">
    <property type="term" value="F:DNA binding"/>
    <property type="evidence" value="ECO:0007669"/>
    <property type="project" value="UniProtKB-KW"/>
</dbReference>
<proteinExistence type="inferred from homology"/>
<dbReference type="GO" id="GO:0006260">
    <property type="term" value="P:DNA replication"/>
    <property type="evidence" value="ECO:0007669"/>
    <property type="project" value="InterPro"/>
</dbReference>
<keyword evidence="14" id="KW-0539">Nucleus</keyword>
<evidence type="ECO:0000256" key="5">
    <source>
        <dbReference type="ARBA" id="ARBA00022763"/>
    </source>
</evidence>
<dbReference type="InterPro" id="IPR030845">
    <property type="entry name" value="RTEL1"/>
</dbReference>
<dbReference type="SMART" id="SM00487">
    <property type="entry name" value="DEXDc"/>
    <property type="match status" value="1"/>
</dbReference>
<evidence type="ECO:0000256" key="6">
    <source>
        <dbReference type="ARBA" id="ARBA00022801"/>
    </source>
</evidence>
<comment type="catalytic activity">
    <reaction evidence="15">
        <text>ATP + H2O = ADP + phosphate + H(+)</text>
        <dbReference type="Rhea" id="RHEA:13065"/>
        <dbReference type="ChEBI" id="CHEBI:15377"/>
        <dbReference type="ChEBI" id="CHEBI:15378"/>
        <dbReference type="ChEBI" id="CHEBI:30616"/>
        <dbReference type="ChEBI" id="CHEBI:43474"/>
        <dbReference type="ChEBI" id="CHEBI:456216"/>
    </reaction>
</comment>
<dbReference type="InterPro" id="IPR045028">
    <property type="entry name" value="DinG/Rad3-like"/>
</dbReference>
<dbReference type="GO" id="GO:0006281">
    <property type="term" value="P:DNA repair"/>
    <property type="evidence" value="ECO:0007669"/>
    <property type="project" value="UniProtKB-KW"/>
</dbReference>
<dbReference type="FunFam" id="3.40.50.300:FF:000431">
    <property type="entry name" value="Regulator of telomere elongation helicase 1"/>
    <property type="match status" value="1"/>
</dbReference>
<keyword evidence="13" id="KW-0413">Isomerase</keyword>
<evidence type="ECO:0000256" key="8">
    <source>
        <dbReference type="ARBA" id="ARBA00022840"/>
    </source>
</evidence>
<dbReference type="SMART" id="SM00488">
    <property type="entry name" value="DEXDc2"/>
    <property type="match status" value="1"/>
</dbReference>
<dbReference type="PROSITE" id="PS51193">
    <property type="entry name" value="HELICASE_ATP_BIND_2"/>
    <property type="match status" value="1"/>
</dbReference>
<evidence type="ECO:0000259" key="18">
    <source>
        <dbReference type="PROSITE" id="PS51193"/>
    </source>
</evidence>
<name>A0A6L2P9C8_COPFO</name>